<evidence type="ECO:0000256" key="1">
    <source>
        <dbReference type="ARBA" id="ARBA00003767"/>
    </source>
</evidence>
<dbReference type="PROSITE" id="PS50157">
    <property type="entry name" value="ZINC_FINGER_C2H2_2"/>
    <property type="match status" value="1"/>
</dbReference>
<keyword evidence="9" id="KW-0238">DNA-binding</keyword>
<dbReference type="InterPro" id="IPR036236">
    <property type="entry name" value="Znf_C2H2_sf"/>
</dbReference>
<keyword evidence="15" id="KW-1185">Reference proteome</keyword>
<comment type="subcellular location">
    <subcellularLocation>
        <location evidence="2">Nucleus</location>
    </subcellularLocation>
</comment>
<comment type="caution">
    <text evidence="14">The sequence shown here is derived from an EMBL/GenBank/DDBJ whole genome shotgun (WGS) entry which is preliminary data.</text>
</comment>
<dbReference type="AlphaFoldDB" id="A0AAV2S2Y9"/>
<evidence type="ECO:0000313" key="15">
    <source>
        <dbReference type="Proteomes" id="UP001497623"/>
    </source>
</evidence>
<keyword evidence="10" id="KW-0804">Transcription</keyword>
<proteinExistence type="inferred from homology"/>
<evidence type="ECO:0000256" key="5">
    <source>
        <dbReference type="ARBA" id="ARBA00022737"/>
    </source>
</evidence>
<comment type="function">
    <text evidence="1">May be involved in transcriptional regulation.</text>
</comment>
<evidence type="ECO:0000256" key="8">
    <source>
        <dbReference type="ARBA" id="ARBA00023015"/>
    </source>
</evidence>
<name>A0AAV2S2Y9_MEGNR</name>
<dbReference type="SUPFAM" id="SSF57667">
    <property type="entry name" value="beta-beta-alpha zinc fingers"/>
    <property type="match status" value="1"/>
</dbReference>
<evidence type="ECO:0000256" key="9">
    <source>
        <dbReference type="ARBA" id="ARBA00023125"/>
    </source>
</evidence>
<sequence>MSESIVNEGCAANCFEDISLHNIANMNKDVELNNKQKVKSDERYYPQDIFQKSPYRIFEVMVKEEIEIKEEPLNIRDVDTNLENGIAVHEELIYFTEENYESIHGDNKLHQQTHSGEKQYHCRHCDKAYSMSYYLIAHQRTHW</sequence>
<evidence type="ECO:0000256" key="4">
    <source>
        <dbReference type="ARBA" id="ARBA00022723"/>
    </source>
</evidence>
<dbReference type="InterPro" id="IPR013087">
    <property type="entry name" value="Znf_C2H2_type"/>
</dbReference>
<evidence type="ECO:0000256" key="10">
    <source>
        <dbReference type="ARBA" id="ARBA00023163"/>
    </source>
</evidence>
<keyword evidence="6 12" id="KW-0863">Zinc-finger</keyword>
<dbReference type="GO" id="GO:0008270">
    <property type="term" value="F:zinc ion binding"/>
    <property type="evidence" value="ECO:0007669"/>
    <property type="project" value="UniProtKB-KW"/>
</dbReference>
<dbReference type="Gene3D" id="3.30.160.60">
    <property type="entry name" value="Classic Zinc Finger"/>
    <property type="match status" value="1"/>
</dbReference>
<feature type="domain" description="C2H2-type" evidence="13">
    <location>
        <begin position="120"/>
        <end position="143"/>
    </location>
</feature>
<evidence type="ECO:0000256" key="11">
    <source>
        <dbReference type="ARBA" id="ARBA00023242"/>
    </source>
</evidence>
<keyword evidence="11" id="KW-0539">Nucleus</keyword>
<dbReference type="GO" id="GO:0005634">
    <property type="term" value="C:nucleus"/>
    <property type="evidence" value="ECO:0007669"/>
    <property type="project" value="UniProtKB-SubCell"/>
</dbReference>
<gene>
    <name evidence="14" type="ORF">MNOR_LOCUS31717</name>
</gene>
<evidence type="ECO:0000313" key="14">
    <source>
        <dbReference type="EMBL" id="CAL4156437.1"/>
    </source>
</evidence>
<keyword evidence="4" id="KW-0479">Metal-binding</keyword>
<dbReference type="EMBL" id="CAXKWB010041472">
    <property type="protein sequence ID" value="CAL4156437.1"/>
    <property type="molecule type" value="Genomic_DNA"/>
</dbReference>
<evidence type="ECO:0000256" key="3">
    <source>
        <dbReference type="ARBA" id="ARBA00006991"/>
    </source>
</evidence>
<dbReference type="PROSITE" id="PS00028">
    <property type="entry name" value="ZINC_FINGER_C2H2_1"/>
    <property type="match status" value="1"/>
</dbReference>
<protein>
    <recommendedName>
        <fullName evidence="13">C2H2-type domain-containing protein</fullName>
    </recommendedName>
</protein>
<evidence type="ECO:0000256" key="12">
    <source>
        <dbReference type="PROSITE-ProRule" id="PRU00042"/>
    </source>
</evidence>
<keyword evidence="8" id="KW-0805">Transcription regulation</keyword>
<dbReference type="GO" id="GO:0003677">
    <property type="term" value="F:DNA binding"/>
    <property type="evidence" value="ECO:0007669"/>
    <property type="project" value="UniProtKB-KW"/>
</dbReference>
<dbReference type="Proteomes" id="UP001497623">
    <property type="component" value="Unassembled WGS sequence"/>
</dbReference>
<reference evidence="14 15" key="1">
    <citation type="submission" date="2024-05" db="EMBL/GenBank/DDBJ databases">
        <authorList>
            <person name="Wallberg A."/>
        </authorList>
    </citation>
    <scope>NUCLEOTIDE SEQUENCE [LARGE SCALE GENOMIC DNA]</scope>
</reference>
<evidence type="ECO:0000256" key="6">
    <source>
        <dbReference type="ARBA" id="ARBA00022771"/>
    </source>
</evidence>
<evidence type="ECO:0000259" key="13">
    <source>
        <dbReference type="PROSITE" id="PS50157"/>
    </source>
</evidence>
<keyword evidence="5" id="KW-0677">Repeat</keyword>
<keyword evidence="7" id="KW-0862">Zinc</keyword>
<comment type="similarity">
    <text evidence="3">Belongs to the krueppel C2H2-type zinc-finger protein family.</text>
</comment>
<evidence type="ECO:0000256" key="7">
    <source>
        <dbReference type="ARBA" id="ARBA00022833"/>
    </source>
</evidence>
<accession>A0AAV2S2Y9</accession>
<organism evidence="14 15">
    <name type="scientific">Meganyctiphanes norvegica</name>
    <name type="common">Northern krill</name>
    <name type="synonym">Thysanopoda norvegica</name>
    <dbReference type="NCBI Taxonomy" id="48144"/>
    <lineage>
        <taxon>Eukaryota</taxon>
        <taxon>Metazoa</taxon>
        <taxon>Ecdysozoa</taxon>
        <taxon>Arthropoda</taxon>
        <taxon>Crustacea</taxon>
        <taxon>Multicrustacea</taxon>
        <taxon>Malacostraca</taxon>
        <taxon>Eumalacostraca</taxon>
        <taxon>Eucarida</taxon>
        <taxon>Euphausiacea</taxon>
        <taxon>Euphausiidae</taxon>
        <taxon>Meganyctiphanes</taxon>
    </lineage>
</organism>
<evidence type="ECO:0000256" key="2">
    <source>
        <dbReference type="ARBA" id="ARBA00004123"/>
    </source>
</evidence>
<dbReference type="FunFam" id="3.30.160.60:FF:000028">
    <property type="entry name" value="zinc finger protein 90 homolog"/>
    <property type="match status" value="1"/>
</dbReference>